<comment type="caution">
    <text evidence="2">The sequence shown here is derived from an EMBL/GenBank/DDBJ whole genome shotgun (WGS) entry which is preliminary data.</text>
</comment>
<accession>A0A9X3DFD6</accession>
<protein>
    <submittedName>
        <fullName evidence="2">HNH endonuclease signature motif containing protein</fullName>
    </submittedName>
</protein>
<evidence type="ECO:0000313" key="3">
    <source>
        <dbReference type="Proteomes" id="UP001142592"/>
    </source>
</evidence>
<evidence type="ECO:0000259" key="1">
    <source>
        <dbReference type="SMART" id="SM00507"/>
    </source>
</evidence>
<dbReference type="RefSeq" id="WP_010600163.1">
    <property type="nucleotide sequence ID" value="NZ_JAPJUH010000005.1"/>
</dbReference>
<dbReference type="SUPFAM" id="SSF54060">
    <property type="entry name" value="His-Me finger endonucleases"/>
    <property type="match status" value="1"/>
</dbReference>
<keyword evidence="2" id="KW-0255">Endonuclease</keyword>
<organism evidence="2 3">
    <name type="scientific">Pedobacter agri</name>
    <dbReference type="NCBI Taxonomy" id="454586"/>
    <lineage>
        <taxon>Bacteria</taxon>
        <taxon>Pseudomonadati</taxon>
        <taxon>Bacteroidota</taxon>
        <taxon>Sphingobacteriia</taxon>
        <taxon>Sphingobacteriales</taxon>
        <taxon>Sphingobacteriaceae</taxon>
        <taxon>Pedobacter</taxon>
    </lineage>
</organism>
<dbReference type="InterPro" id="IPR044925">
    <property type="entry name" value="His-Me_finger_sf"/>
</dbReference>
<keyword evidence="2" id="KW-0378">Hydrolase</keyword>
<reference evidence="2" key="1">
    <citation type="submission" date="2022-11" db="EMBL/GenBank/DDBJ databases">
        <authorList>
            <person name="Graham C."/>
            <person name="Newman J.D."/>
        </authorList>
    </citation>
    <scope>NUCLEOTIDE SEQUENCE</scope>
    <source>
        <strain evidence="2">DSM 19486</strain>
    </source>
</reference>
<gene>
    <name evidence="2" type="ORF">OQZ29_16965</name>
</gene>
<name>A0A9X3DFD6_9SPHI</name>
<dbReference type="Gene3D" id="3.90.75.20">
    <property type="match status" value="1"/>
</dbReference>
<dbReference type="InterPro" id="IPR003615">
    <property type="entry name" value="HNH_nuc"/>
</dbReference>
<proteinExistence type="predicted"/>
<dbReference type="AlphaFoldDB" id="A0A9X3DFD6"/>
<keyword evidence="2" id="KW-0540">Nuclease</keyword>
<sequence>MANLFNLDDDKRVVYKNELYSVRDNGMVYRHPKAGGRTRKYDNQWTYGNVNINNGYLEIASATIHRIVATAFHGEAPTREHVVDHIDTNRQNNRPENLRWVTRLENILLNPITCSRIATICGSVEAFLSDPAKFRDVFPDPRFDWMCTVSKEEAEASKQRLLSWASSGKILSGGYLSSWIYEQNYEETQYEVFNTIDAITPNAIQRNWQIPSEFPCCPEEYAGNPIEEYCIRLKEGAIFCKNTTYSSAVCKSTIGNGGKSIYVMTRNLEEDSIKGWALAEITFEDGMFIHTSKGTFFKEQGAEKYYTIAQGLEWKGGDGIDDYC</sequence>
<dbReference type="SMART" id="SM00507">
    <property type="entry name" value="HNHc"/>
    <property type="match status" value="1"/>
</dbReference>
<dbReference type="EMBL" id="JAPJUH010000005">
    <property type="protein sequence ID" value="MCX3266454.1"/>
    <property type="molecule type" value="Genomic_DNA"/>
</dbReference>
<dbReference type="Pfam" id="PF13392">
    <property type="entry name" value="HNH_3"/>
    <property type="match status" value="1"/>
</dbReference>
<feature type="domain" description="HNH nuclease" evidence="1">
    <location>
        <begin position="58"/>
        <end position="107"/>
    </location>
</feature>
<dbReference type="GO" id="GO:0004519">
    <property type="term" value="F:endonuclease activity"/>
    <property type="evidence" value="ECO:0007669"/>
    <property type="project" value="UniProtKB-KW"/>
</dbReference>
<keyword evidence="3" id="KW-1185">Reference proteome</keyword>
<evidence type="ECO:0000313" key="2">
    <source>
        <dbReference type="EMBL" id="MCX3266454.1"/>
    </source>
</evidence>
<dbReference type="Proteomes" id="UP001142592">
    <property type="component" value="Unassembled WGS sequence"/>
</dbReference>